<dbReference type="Pfam" id="PF02801">
    <property type="entry name" value="Ketoacyl-synt_C"/>
    <property type="match status" value="2"/>
</dbReference>
<evidence type="ECO:0000256" key="1">
    <source>
        <dbReference type="ARBA" id="ARBA00004496"/>
    </source>
</evidence>
<evidence type="ECO:0000313" key="11">
    <source>
        <dbReference type="EMBL" id="UJF34779.1"/>
    </source>
</evidence>
<evidence type="ECO:0000256" key="8">
    <source>
        <dbReference type="RuleBase" id="RU003707"/>
    </source>
</evidence>
<dbReference type="SUPFAM" id="SSF47336">
    <property type="entry name" value="ACP-like"/>
    <property type="match status" value="1"/>
</dbReference>
<keyword evidence="12" id="KW-1185">Reference proteome</keyword>
<dbReference type="InterPro" id="IPR009081">
    <property type="entry name" value="PP-bd_ACP"/>
</dbReference>
<proteinExistence type="inferred from homology"/>
<evidence type="ECO:0000256" key="9">
    <source>
        <dbReference type="SAM" id="MobiDB-lite"/>
    </source>
</evidence>
<gene>
    <name evidence="11" type="ORF">L0M14_06370</name>
</gene>
<evidence type="ECO:0000256" key="5">
    <source>
        <dbReference type="ARBA" id="ARBA00022553"/>
    </source>
</evidence>
<dbReference type="Gene3D" id="6.20.390.20">
    <property type="match status" value="1"/>
</dbReference>
<evidence type="ECO:0000259" key="10">
    <source>
        <dbReference type="PROSITE" id="PS52004"/>
    </source>
</evidence>
<dbReference type="SMART" id="SM00825">
    <property type="entry name" value="PKS_KS"/>
    <property type="match status" value="2"/>
</dbReference>
<keyword evidence="7" id="KW-0677">Repeat</keyword>
<feature type="domain" description="Ketosynthase family 3 (KS3)" evidence="10">
    <location>
        <begin position="1082"/>
        <end position="1525"/>
    </location>
</feature>
<dbReference type="InterPro" id="IPR050091">
    <property type="entry name" value="PKS_NRPS_Biosynth_Enz"/>
</dbReference>
<keyword evidence="3" id="KW-0596">Phosphopantetheine</keyword>
<evidence type="ECO:0000256" key="3">
    <source>
        <dbReference type="ARBA" id="ARBA00022450"/>
    </source>
</evidence>
<dbReference type="Gene3D" id="3.90.226.10">
    <property type="entry name" value="2-enoyl-CoA Hydratase, Chain A, domain 1"/>
    <property type="match status" value="1"/>
</dbReference>
<comment type="similarity">
    <text evidence="8">Belongs to the enoyl-CoA hydratase/isomerase family.</text>
</comment>
<dbReference type="EMBL" id="CP090978">
    <property type="protein sequence ID" value="UJF34779.1"/>
    <property type="molecule type" value="Genomic_DNA"/>
</dbReference>
<dbReference type="PROSITE" id="PS00166">
    <property type="entry name" value="ENOYL_COA_HYDRATASE"/>
    <property type="match status" value="1"/>
</dbReference>
<dbReference type="InterPro" id="IPR036736">
    <property type="entry name" value="ACP-like_sf"/>
</dbReference>
<reference evidence="11 12" key="1">
    <citation type="journal article" date="2024" name="Int. J. Syst. Evol. Microbiol.">
        <title>Paenibacillus hexagrammi sp. nov., a novel bacterium isolated from the gut content of Hexagrammos agrammus.</title>
        <authorList>
            <person name="Jung H.K."/>
            <person name="Kim D.G."/>
            <person name="Zin H."/>
            <person name="Park J."/>
            <person name="Jung H."/>
            <person name="Kim Y.O."/>
            <person name="Kong H.J."/>
            <person name="Kim J.W."/>
            <person name="Kim Y.S."/>
        </authorList>
    </citation>
    <scope>NUCLEOTIDE SEQUENCE [LARGE SCALE GENOMIC DNA]</scope>
    <source>
        <strain evidence="11 12">YPD9-1</strain>
    </source>
</reference>
<evidence type="ECO:0000313" key="12">
    <source>
        <dbReference type="Proteomes" id="UP001649230"/>
    </source>
</evidence>
<dbReference type="InterPro" id="IPR020841">
    <property type="entry name" value="PKS_Beta-ketoAc_synthase_dom"/>
</dbReference>
<accession>A0ABY3SNG0</accession>
<dbReference type="Pfam" id="PF22336">
    <property type="entry name" value="RhiE-like_linker"/>
    <property type="match status" value="1"/>
</dbReference>
<evidence type="ECO:0000256" key="7">
    <source>
        <dbReference type="ARBA" id="ARBA00022737"/>
    </source>
</evidence>
<keyword evidence="6" id="KW-0808">Transferase</keyword>
<dbReference type="InterPro" id="IPR054514">
    <property type="entry name" value="RhiE-like_linker"/>
</dbReference>
<dbReference type="RefSeq" id="WP_235121352.1">
    <property type="nucleotide sequence ID" value="NZ_CP090978.1"/>
</dbReference>
<dbReference type="SMART" id="SM00823">
    <property type="entry name" value="PKS_PP"/>
    <property type="match status" value="1"/>
</dbReference>
<dbReference type="Proteomes" id="UP001649230">
    <property type="component" value="Chromosome"/>
</dbReference>
<dbReference type="SUPFAM" id="SSF53901">
    <property type="entry name" value="Thiolase-like"/>
    <property type="match status" value="2"/>
</dbReference>
<dbReference type="InterPro" id="IPR016039">
    <property type="entry name" value="Thiolase-like"/>
</dbReference>
<dbReference type="InterPro" id="IPR029045">
    <property type="entry name" value="ClpP/crotonase-like_dom_sf"/>
</dbReference>
<dbReference type="Gene3D" id="1.10.1240.100">
    <property type="match status" value="1"/>
</dbReference>
<dbReference type="CDD" id="cd00833">
    <property type="entry name" value="PKS"/>
    <property type="match status" value="2"/>
</dbReference>
<keyword evidence="4" id="KW-0963">Cytoplasm</keyword>
<dbReference type="PANTHER" id="PTHR43775:SF37">
    <property type="entry name" value="SI:DKEY-61P9.11"/>
    <property type="match status" value="1"/>
</dbReference>
<dbReference type="PANTHER" id="PTHR43775">
    <property type="entry name" value="FATTY ACID SYNTHASE"/>
    <property type="match status" value="1"/>
</dbReference>
<dbReference type="InterPro" id="IPR001753">
    <property type="entry name" value="Enoyl-CoA_hydra/iso"/>
</dbReference>
<evidence type="ECO:0000256" key="4">
    <source>
        <dbReference type="ARBA" id="ARBA00022490"/>
    </source>
</evidence>
<dbReference type="InterPro" id="IPR014030">
    <property type="entry name" value="Ketoacyl_synth_N"/>
</dbReference>
<dbReference type="PROSITE" id="PS52004">
    <property type="entry name" value="KS3_2"/>
    <property type="match status" value="2"/>
</dbReference>
<dbReference type="InterPro" id="IPR018376">
    <property type="entry name" value="Enoyl-CoA_hyd/isom_CS"/>
</dbReference>
<dbReference type="Pfam" id="PF00550">
    <property type="entry name" value="PP-binding"/>
    <property type="match status" value="1"/>
</dbReference>
<organism evidence="11 12">
    <name type="scientific">Paenibacillus hexagrammi</name>
    <dbReference type="NCBI Taxonomy" id="2908839"/>
    <lineage>
        <taxon>Bacteria</taxon>
        <taxon>Bacillati</taxon>
        <taxon>Bacillota</taxon>
        <taxon>Bacilli</taxon>
        <taxon>Bacillales</taxon>
        <taxon>Paenibacillaceae</taxon>
        <taxon>Paenibacillus</taxon>
    </lineage>
</organism>
<dbReference type="InterPro" id="IPR018201">
    <property type="entry name" value="Ketoacyl_synth_AS"/>
</dbReference>
<dbReference type="Pfam" id="PF00109">
    <property type="entry name" value="ketoacyl-synt"/>
    <property type="match status" value="2"/>
</dbReference>
<sequence>MNAKDVFRALQKGELSAENAEKELNKLMGTAPDQPLQQKAVDLQVIDSGIALVTMQDRVNKNTFSKELADGLVQAFETIKAGADLKVVILTGFDSYFASGGTKEGLLAIQEGRVKFTDINIYSLALDCRIPVIAAMQGHGIGAGWAMGMFCDFIVMSRESYYSSNYMKYGFTPGAGATLIFPEKFGTALAQEILYTGRQFRGSELEAKGVLFPVLPRNEVLPYALQLAQELAQAPRESLIALKDLMTQSIRDKVRPTFDHELQMHQRTFVNQPEVRDRIESMFKTDQTDIQVKKAPEKVPDGHRNQVSQDSIAIIGISGQFPEAKDLDQFWSNVAQGKDCITEIPPARWSVQDHYHPDPKVPGKTYSKWMGLLEDVDKFDPLFFNISPIEAEWMDPQQRLFIENCWHCIEDAGINPNSLSGSRCGVFVGCVPNEYGQSKDIQAINAQLFTGTSTAILSARISYLLNLKGPCLAIDTACSSSLVAIAEACNSLLLGTSDLALAGGVYIMIGPSMHIATSKAGMLSKDGKCCTFDAKANGFVPGEGAGVVLLKRLSDAVRDGDPIYGVIRGWGVNQDGKTNGITAPSVNSQIQLEQDVYNRFNINPETISLIEAHGTGTKLGDPIEVEALTEAFKSYTNNKSYCALGSVKSNIGHLLTAAGVAGVIKVLMALKHKMLPPAVHFDSLNEHISLIDSPFYINKRLQPWETSAGEPRRAAVSAFGFSGTNAHIVIEEYLPEQQKETRESTGMNPVLFVLSAKSKQQLHIYAESIKGWIDAQDDLNLADLAYTLQAGREAMEYRLAFPADSRESLLQALEGFILNNPTAATCTAQVHKGNGEVTAFENDEDARAILDTWIRSRKLQNIAELWVKGLDLDWGRLYDGSRPRRINMPGYPFARESYWISGETATTGNTVHPPVNGIVDLPEPPDKLDLSVQCHTPDKEEPEAILAFMVAYFVSMLSRILKIKPERIDPDTGFDKYGVDSIVVQQLNEQMEQIFGPVPSTLFFTYKSIRTLALYFSKEYEDKVHMLVQHSVASDALQIEEKVQHQLQEEKNAQARQHTNRPVEPGDEKPANIRTHGSPAANHDIAIIGISGQYPQAANMDEFWKNLEDEMDCVIEIPKERWDYRKYYKQESGSSKKSGGMYCKWGSFLPDVDKFDPSFFQISPLEARYMDPQERLFLQSAASCLEDAGYTKKRLRDDSAGDGRSPVGVFAGVTFNNYQLHVLKEFEKGNMAPINSQIYSIANRVSYIFNLRGPSLSVDTACSSSLYAIHLACESIKSGECEMAIAGGVNLSLHPSKYMALCFGQFAASDGRCRSFGQDGDGYVPGEGVGAVLLKPLSKAIADADHIYGVIKGTAVNHDGKTFGYSVPNPVAQAEVIKKALETANINPRTISYVEAHGTGTKLGDPVEVAGLSDAFASYTADKQYCAIGSVKSNIGHLEAAAGIAQLTKVLLQMKHKKLAATLIHSDRVNPNINFENTPFFVQQGLSDWKQPVIQLDGEDHVVPRRAGISSFGAGGVNVHMIVEEYDAQPDRTRSAWQDTNPAVFVLSAKKKTTCAHMPDC</sequence>
<dbReference type="SUPFAM" id="SSF52096">
    <property type="entry name" value="ClpP/crotonase"/>
    <property type="match status" value="1"/>
</dbReference>
<dbReference type="SMART" id="SM01294">
    <property type="entry name" value="PKS_PP_betabranch"/>
    <property type="match status" value="1"/>
</dbReference>
<protein>
    <submittedName>
        <fullName evidence="11">Polyketide synthase</fullName>
    </submittedName>
</protein>
<comment type="subcellular location">
    <subcellularLocation>
        <location evidence="1">Cytoplasm</location>
    </subcellularLocation>
</comment>
<dbReference type="NCBIfam" id="NF005496">
    <property type="entry name" value="PRK07110.1"/>
    <property type="match status" value="1"/>
</dbReference>
<keyword evidence="5" id="KW-0597">Phosphoprotein</keyword>
<dbReference type="Pfam" id="PF00378">
    <property type="entry name" value="ECH_1"/>
    <property type="match status" value="1"/>
</dbReference>
<name>A0ABY3SNG0_9BACL</name>
<dbReference type="Gene3D" id="1.10.1200.10">
    <property type="entry name" value="ACP-like"/>
    <property type="match status" value="1"/>
</dbReference>
<dbReference type="Gene3D" id="3.40.47.10">
    <property type="match status" value="2"/>
</dbReference>
<comment type="pathway">
    <text evidence="2">Antibiotic biosynthesis.</text>
</comment>
<feature type="domain" description="Ketosynthase family 3 (KS3)" evidence="10">
    <location>
        <begin position="309"/>
        <end position="732"/>
    </location>
</feature>
<dbReference type="CDD" id="cd06558">
    <property type="entry name" value="crotonase-like"/>
    <property type="match status" value="1"/>
</dbReference>
<feature type="region of interest" description="Disordered" evidence="9">
    <location>
        <begin position="1049"/>
        <end position="1078"/>
    </location>
</feature>
<dbReference type="InterPro" id="IPR020806">
    <property type="entry name" value="PKS_PP-bd"/>
</dbReference>
<evidence type="ECO:0000256" key="2">
    <source>
        <dbReference type="ARBA" id="ARBA00004792"/>
    </source>
</evidence>
<evidence type="ECO:0000256" key="6">
    <source>
        <dbReference type="ARBA" id="ARBA00022679"/>
    </source>
</evidence>
<dbReference type="PROSITE" id="PS00606">
    <property type="entry name" value="KS3_1"/>
    <property type="match status" value="2"/>
</dbReference>
<dbReference type="InterPro" id="IPR014031">
    <property type="entry name" value="Ketoacyl_synth_C"/>
</dbReference>